<organism evidence="1">
    <name type="scientific">Physcomitrium patens</name>
    <name type="common">Spreading-leaved earth moss</name>
    <name type="synonym">Physcomitrella patens</name>
    <dbReference type="NCBI Taxonomy" id="3218"/>
    <lineage>
        <taxon>Eukaryota</taxon>
        <taxon>Viridiplantae</taxon>
        <taxon>Streptophyta</taxon>
        <taxon>Embryophyta</taxon>
        <taxon>Bryophyta</taxon>
        <taxon>Bryophytina</taxon>
        <taxon>Bryopsida</taxon>
        <taxon>Funariidae</taxon>
        <taxon>Funariales</taxon>
        <taxon>Funariaceae</taxon>
        <taxon>Physcomitrium</taxon>
    </lineage>
</organism>
<dbReference type="PANTHER" id="PTHR34123">
    <property type="entry name" value="OS04G0578200 PROTEIN"/>
    <property type="match status" value="1"/>
</dbReference>
<name>A0A2K1L393_PHYPA</name>
<gene>
    <name evidence="2" type="primary">LOC112295264</name>
    <name evidence="1" type="ORF">PHYPA_003293</name>
</gene>
<evidence type="ECO:0000313" key="2">
    <source>
        <dbReference type="EnsemblPlants" id="Pp3c2_27980V3.1"/>
    </source>
</evidence>
<dbReference type="PaxDb" id="3218-PP1S22_273V6.1"/>
<dbReference type="STRING" id="3218.A0A2K1L393"/>
<accession>A0A2K1L393</accession>
<dbReference type="KEGG" id="ppp:112295264"/>
<dbReference type="Gramene" id="Pp3c2_27980V3.1">
    <property type="protein sequence ID" value="Pp3c2_27980V3.1"/>
    <property type="gene ID" value="Pp3c2_27980"/>
</dbReference>
<reference evidence="2" key="3">
    <citation type="submission" date="2020-12" db="UniProtKB">
        <authorList>
            <consortium name="EnsemblPlants"/>
        </authorList>
    </citation>
    <scope>IDENTIFICATION</scope>
</reference>
<evidence type="ECO:0000313" key="3">
    <source>
        <dbReference type="Proteomes" id="UP000006727"/>
    </source>
</evidence>
<dbReference type="EMBL" id="ABEU02000002">
    <property type="protein sequence ID" value="PNR60500.1"/>
    <property type="molecule type" value="Genomic_DNA"/>
</dbReference>
<dbReference type="Proteomes" id="UP000006727">
    <property type="component" value="Chromosome 2"/>
</dbReference>
<dbReference type="InterPro" id="IPR032710">
    <property type="entry name" value="NTF2-like_dom_sf"/>
</dbReference>
<dbReference type="PANTHER" id="PTHR34123:SF3">
    <property type="entry name" value="SNOAL-LIKE DOMAIN-CONTAINING PROTEIN"/>
    <property type="match status" value="1"/>
</dbReference>
<dbReference type="AlphaFoldDB" id="A0A2K1L393"/>
<dbReference type="InterPro" id="IPR018790">
    <property type="entry name" value="DUF2358"/>
</dbReference>
<reference evidence="1 3" key="1">
    <citation type="journal article" date="2008" name="Science">
        <title>The Physcomitrella genome reveals evolutionary insights into the conquest of land by plants.</title>
        <authorList>
            <person name="Rensing S."/>
            <person name="Lang D."/>
            <person name="Zimmer A."/>
            <person name="Terry A."/>
            <person name="Salamov A."/>
            <person name="Shapiro H."/>
            <person name="Nishiyama T."/>
            <person name="Perroud P.-F."/>
            <person name="Lindquist E."/>
            <person name="Kamisugi Y."/>
            <person name="Tanahashi T."/>
            <person name="Sakakibara K."/>
            <person name="Fujita T."/>
            <person name="Oishi K."/>
            <person name="Shin-I T."/>
            <person name="Kuroki Y."/>
            <person name="Toyoda A."/>
            <person name="Suzuki Y."/>
            <person name="Hashimoto A."/>
            <person name="Yamaguchi K."/>
            <person name="Sugano A."/>
            <person name="Kohara Y."/>
            <person name="Fujiyama A."/>
            <person name="Anterola A."/>
            <person name="Aoki S."/>
            <person name="Ashton N."/>
            <person name="Barbazuk W.B."/>
            <person name="Barker E."/>
            <person name="Bennetzen J."/>
            <person name="Bezanilla M."/>
            <person name="Blankenship R."/>
            <person name="Cho S.H."/>
            <person name="Dutcher S."/>
            <person name="Estelle M."/>
            <person name="Fawcett J.A."/>
            <person name="Gundlach H."/>
            <person name="Hanada K."/>
            <person name="Heyl A."/>
            <person name="Hicks K.A."/>
            <person name="Hugh J."/>
            <person name="Lohr M."/>
            <person name="Mayer K."/>
            <person name="Melkozernov A."/>
            <person name="Murata T."/>
            <person name="Nelson D."/>
            <person name="Pils B."/>
            <person name="Prigge M."/>
            <person name="Reiss B."/>
            <person name="Renner T."/>
            <person name="Rombauts S."/>
            <person name="Rushton P."/>
            <person name="Sanderfoot A."/>
            <person name="Schween G."/>
            <person name="Shiu S.-H."/>
            <person name="Stueber K."/>
            <person name="Theodoulou F.L."/>
            <person name="Tu H."/>
            <person name="Van de Peer Y."/>
            <person name="Verrier P.J."/>
            <person name="Waters E."/>
            <person name="Wood A."/>
            <person name="Yang L."/>
            <person name="Cove D."/>
            <person name="Cuming A."/>
            <person name="Hasebe M."/>
            <person name="Lucas S."/>
            <person name="Mishler D.B."/>
            <person name="Reski R."/>
            <person name="Grigoriev I."/>
            <person name="Quatrano R.S."/>
            <person name="Boore J.L."/>
        </authorList>
    </citation>
    <scope>NUCLEOTIDE SEQUENCE [LARGE SCALE GENOMIC DNA]</scope>
    <source>
        <strain evidence="2 3">cv. Gransden 2004</strain>
    </source>
</reference>
<keyword evidence="3" id="KW-1185">Reference proteome</keyword>
<sequence>MAMATLAILSTSSPCFILQQKSVASRTCDFVASSPFFSRSARSRSFTAPSALNRAVGTDDREAPAAQFSRRDALAFLAGVSGDIGFSRAWNQNHYANAFTEGKQTNLSVEQVKEIIENDIRKGQYYVTGNLTPSIYRDNCKFTDPTTVVTGVNKYVAAVRLLFDPDLSQQELLSIDVTGPRTIEVNWRLGGYLKLPWKPHITPYEGSTRYTLGDDGLIESHDETWNISLLTALLELFTSTWGPH</sequence>
<dbReference type="GeneID" id="112295264"/>
<dbReference type="OrthoDB" id="348976at2759"/>
<dbReference type="EnsemblPlants" id="Pp3c2_27980V3.1">
    <property type="protein sequence ID" value="Pp3c2_27980V3.1"/>
    <property type="gene ID" value="Pp3c2_27980"/>
</dbReference>
<dbReference type="RefSeq" id="XP_024402350.1">
    <property type="nucleotide sequence ID" value="XM_024546582.2"/>
</dbReference>
<dbReference type="Pfam" id="PF10184">
    <property type="entry name" value="DUF2358"/>
    <property type="match status" value="1"/>
</dbReference>
<dbReference type="SUPFAM" id="SSF54427">
    <property type="entry name" value="NTF2-like"/>
    <property type="match status" value="1"/>
</dbReference>
<proteinExistence type="predicted"/>
<evidence type="ECO:0000313" key="1">
    <source>
        <dbReference type="EMBL" id="PNR60500.1"/>
    </source>
</evidence>
<reference evidence="1 3" key="2">
    <citation type="journal article" date="2018" name="Plant J.">
        <title>The Physcomitrella patens chromosome-scale assembly reveals moss genome structure and evolution.</title>
        <authorList>
            <person name="Lang D."/>
            <person name="Ullrich K.K."/>
            <person name="Murat F."/>
            <person name="Fuchs J."/>
            <person name="Jenkins J."/>
            <person name="Haas F.B."/>
            <person name="Piednoel M."/>
            <person name="Gundlach H."/>
            <person name="Van Bel M."/>
            <person name="Meyberg R."/>
            <person name="Vives C."/>
            <person name="Morata J."/>
            <person name="Symeonidi A."/>
            <person name="Hiss M."/>
            <person name="Muchero W."/>
            <person name="Kamisugi Y."/>
            <person name="Saleh O."/>
            <person name="Blanc G."/>
            <person name="Decker E.L."/>
            <person name="van Gessel N."/>
            <person name="Grimwood J."/>
            <person name="Hayes R.D."/>
            <person name="Graham S.W."/>
            <person name="Gunter L.E."/>
            <person name="McDaniel S.F."/>
            <person name="Hoernstein S.N.W."/>
            <person name="Larsson A."/>
            <person name="Li F.W."/>
            <person name="Perroud P.F."/>
            <person name="Phillips J."/>
            <person name="Ranjan P."/>
            <person name="Rokshar D.S."/>
            <person name="Rothfels C.J."/>
            <person name="Schneider L."/>
            <person name="Shu S."/>
            <person name="Stevenson D.W."/>
            <person name="Thummler F."/>
            <person name="Tillich M."/>
            <person name="Villarreal Aguilar J.C."/>
            <person name="Widiez T."/>
            <person name="Wong G.K."/>
            <person name="Wymore A."/>
            <person name="Zhang Y."/>
            <person name="Zimmer A.D."/>
            <person name="Quatrano R.S."/>
            <person name="Mayer K.F.X."/>
            <person name="Goodstein D."/>
            <person name="Casacuberta J.M."/>
            <person name="Vandepoele K."/>
            <person name="Reski R."/>
            <person name="Cuming A.C."/>
            <person name="Tuskan G.A."/>
            <person name="Maumus F."/>
            <person name="Salse J."/>
            <person name="Schmutz J."/>
            <person name="Rensing S.A."/>
        </authorList>
    </citation>
    <scope>NUCLEOTIDE SEQUENCE [LARGE SCALE GENOMIC DNA]</scope>
    <source>
        <strain evidence="2 3">cv. Gransden 2004</strain>
    </source>
</reference>
<dbReference type="EnsemblPlants" id="Pp3c2_27980V3.2">
    <property type="protein sequence ID" value="Pp3c2_27980V3.2"/>
    <property type="gene ID" value="Pp3c2_27980"/>
</dbReference>
<protein>
    <submittedName>
        <fullName evidence="1 2">Uncharacterized protein</fullName>
    </submittedName>
</protein>
<dbReference type="Gramene" id="Pp3c2_27980V3.2">
    <property type="protein sequence ID" value="Pp3c2_27980V3.2"/>
    <property type="gene ID" value="Pp3c2_27980"/>
</dbReference>